<sequence>MPIRVRATSALLAAAATIILAPAASAATDPVDVPGFGKVVTPETCTEAGGEIALVGSVNWEPTRMCFGGAHNEARVQPAEVVAELATFTKK</sequence>
<protein>
    <recommendedName>
        <fullName evidence="4">Secreted protein</fullName>
    </recommendedName>
</protein>
<comment type="caution">
    <text evidence="2">The sequence shown here is derived from an EMBL/GenBank/DDBJ whole genome shotgun (WGS) entry which is preliminary data.</text>
</comment>
<dbReference type="AlphaFoldDB" id="A0A9X2GEF4"/>
<feature type="signal peptide" evidence="1">
    <location>
        <begin position="1"/>
        <end position="26"/>
    </location>
</feature>
<proteinExistence type="predicted"/>
<dbReference type="RefSeq" id="WP_253744702.1">
    <property type="nucleotide sequence ID" value="NZ_BAABKA010000026.1"/>
</dbReference>
<name>A0A9X2GEF4_9ACTN</name>
<dbReference type="Proteomes" id="UP001139648">
    <property type="component" value="Unassembled WGS sequence"/>
</dbReference>
<organism evidence="2 3">
    <name type="scientific">Nonomuraea thailandensis</name>
    <dbReference type="NCBI Taxonomy" id="1188745"/>
    <lineage>
        <taxon>Bacteria</taxon>
        <taxon>Bacillati</taxon>
        <taxon>Actinomycetota</taxon>
        <taxon>Actinomycetes</taxon>
        <taxon>Streptosporangiales</taxon>
        <taxon>Streptosporangiaceae</taxon>
        <taxon>Nonomuraea</taxon>
    </lineage>
</organism>
<evidence type="ECO:0000313" key="3">
    <source>
        <dbReference type="Proteomes" id="UP001139648"/>
    </source>
</evidence>
<reference evidence="2" key="1">
    <citation type="submission" date="2022-06" db="EMBL/GenBank/DDBJ databases">
        <title>Sequencing the genomes of 1000 actinobacteria strains.</title>
        <authorList>
            <person name="Klenk H.-P."/>
        </authorList>
    </citation>
    <scope>NUCLEOTIDE SEQUENCE</scope>
    <source>
        <strain evidence="2">DSM 46694</strain>
    </source>
</reference>
<dbReference type="EMBL" id="JAMZEB010000002">
    <property type="protein sequence ID" value="MCP2357584.1"/>
    <property type="molecule type" value="Genomic_DNA"/>
</dbReference>
<evidence type="ECO:0000256" key="1">
    <source>
        <dbReference type="SAM" id="SignalP"/>
    </source>
</evidence>
<evidence type="ECO:0008006" key="4">
    <source>
        <dbReference type="Google" id="ProtNLM"/>
    </source>
</evidence>
<keyword evidence="1" id="KW-0732">Signal</keyword>
<accession>A0A9X2GEF4</accession>
<gene>
    <name evidence="2" type="ORF">HD597_004604</name>
</gene>
<evidence type="ECO:0000313" key="2">
    <source>
        <dbReference type="EMBL" id="MCP2357584.1"/>
    </source>
</evidence>
<keyword evidence="3" id="KW-1185">Reference proteome</keyword>
<feature type="chain" id="PRO_5040728356" description="Secreted protein" evidence="1">
    <location>
        <begin position="27"/>
        <end position="91"/>
    </location>
</feature>